<feature type="domain" description="EamA" evidence="8">
    <location>
        <begin position="160"/>
        <end position="293"/>
    </location>
</feature>
<evidence type="ECO:0000313" key="9">
    <source>
        <dbReference type="EMBL" id="KON96357.1"/>
    </source>
</evidence>
<dbReference type="PANTHER" id="PTHR32322:SF18">
    <property type="entry name" value="S-ADENOSYLMETHIONINE_S-ADENOSYLHOMOCYSTEINE TRANSPORTER"/>
    <property type="match status" value="1"/>
</dbReference>
<dbReference type="Pfam" id="PF00892">
    <property type="entry name" value="EamA"/>
    <property type="match status" value="2"/>
</dbReference>
<feature type="transmembrane region" description="Helical" evidence="7">
    <location>
        <begin position="41"/>
        <end position="61"/>
    </location>
</feature>
<evidence type="ECO:0000256" key="5">
    <source>
        <dbReference type="ARBA" id="ARBA00022989"/>
    </source>
</evidence>
<evidence type="ECO:0000256" key="6">
    <source>
        <dbReference type="ARBA" id="ARBA00023136"/>
    </source>
</evidence>
<feature type="transmembrane region" description="Helical" evidence="7">
    <location>
        <begin position="73"/>
        <end position="93"/>
    </location>
</feature>
<dbReference type="RefSeq" id="WP_043064041.1">
    <property type="nucleotide sequence ID" value="NZ_BJOA01000010.1"/>
</dbReference>
<comment type="caution">
    <text evidence="9">The sequence shown here is derived from an EMBL/GenBank/DDBJ whole genome shotgun (WGS) entry which is preliminary data.</text>
</comment>
<sequence>MEKRERVSGVWIFYLLLLCTSMLWAGNFVAGKFLVGHASPMVLTDMRWVAAIVCLLPIVWWKDKKLLPPKKAIWPLFLMGLTGVVLFNLFMFLALERTSADNVGLLSALNPVAIAIVSFFLLRERMTRRQVFGMIVSLFGVIVVISHGDPVRLLRLHLNVGDLYMLCAVAVWGLYSVTGRWAMKSVSPYMSTLWSGIFGVLTLLPFTVTSMKITEPSPSFWLATIYVSVGATVLAMLFWNIGVQRVGGTKSGVFLNFNPIFTALLSFWLLGEAMTGVQLSGTILVICGVYLFTAIPRRKKMNVVTNM</sequence>
<comment type="similarity">
    <text evidence="2">Belongs to the EamA transporter family.</text>
</comment>
<feature type="transmembrane region" description="Helical" evidence="7">
    <location>
        <begin position="160"/>
        <end position="177"/>
    </location>
</feature>
<gene>
    <name evidence="9" type="ORF">AF333_13595</name>
</gene>
<keyword evidence="4 7" id="KW-0812">Transmembrane</keyword>
<dbReference type="GeneID" id="42306206"/>
<evidence type="ECO:0000256" key="4">
    <source>
        <dbReference type="ARBA" id="ARBA00022692"/>
    </source>
</evidence>
<feature type="domain" description="EamA" evidence="8">
    <location>
        <begin position="13"/>
        <end position="145"/>
    </location>
</feature>
<comment type="subcellular location">
    <subcellularLocation>
        <location evidence="1">Cell membrane</location>
        <topology evidence="1">Multi-pass membrane protein</topology>
    </subcellularLocation>
</comment>
<feature type="transmembrane region" description="Helical" evidence="7">
    <location>
        <begin position="189"/>
        <end position="208"/>
    </location>
</feature>
<feature type="transmembrane region" description="Helical" evidence="7">
    <location>
        <begin position="131"/>
        <end position="148"/>
    </location>
</feature>
<dbReference type="EMBL" id="LGUG01000004">
    <property type="protein sequence ID" value="KON96357.1"/>
    <property type="molecule type" value="Genomic_DNA"/>
</dbReference>
<keyword evidence="5 7" id="KW-1133">Transmembrane helix</keyword>
<dbReference type="InterPro" id="IPR000620">
    <property type="entry name" value="EamA_dom"/>
</dbReference>
<keyword evidence="6 7" id="KW-0472">Membrane</keyword>
<evidence type="ECO:0000256" key="2">
    <source>
        <dbReference type="ARBA" id="ARBA00007362"/>
    </source>
</evidence>
<evidence type="ECO:0000256" key="7">
    <source>
        <dbReference type="SAM" id="Phobius"/>
    </source>
</evidence>
<feature type="transmembrane region" description="Helical" evidence="7">
    <location>
        <begin position="277"/>
        <end position="295"/>
    </location>
</feature>
<evidence type="ECO:0000259" key="8">
    <source>
        <dbReference type="Pfam" id="PF00892"/>
    </source>
</evidence>
<keyword evidence="3" id="KW-1003">Cell membrane</keyword>
<reference evidence="9 10" key="1">
    <citation type="submission" date="2015-07" db="EMBL/GenBank/DDBJ databases">
        <title>Fjat-14205 dsm 2895.</title>
        <authorList>
            <person name="Liu B."/>
            <person name="Wang J."/>
            <person name="Zhu Y."/>
            <person name="Liu G."/>
            <person name="Chen Q."/>
            <person name="Chen Z."/>
            <person name="Lan J."/>
            <person name="Che J."/>
            <person name="Ge C."/>
            <person name="Shi H."/>
            <person name="Pan Z."/>
            <person name="Liu X."/>
        </authorList>
    </citation>
    <scope>NUCLEOTIDE SEQUENCE [LARGE SCALE GENOMIC DNA]</scope>
    <source>
        <strain evidence="9 10">DSM 2895</strain>
    </source>
</reference>
<dbReference type="STRING" id="47500.AF333_13595"/>
<dbReference type="PANTHER" id="PTHR32322">
    <property type="entry name" value="INNER MEMBRANE TRANSPORTER"/>
    <property type="match status" value="1"/>
</dbReference>
<feature type="transmembrane region" description="Helical" evidence="7">
    <location>
        <begin position="12"/>
        <end position="35"/>
    </location>
</feature>
<dbReference type="Gene3D" id="1.10.3730.20">
    <property type="match status" value="1"/>
</dbReference>
<dbReference type="PATRIC" id="fig|47500.8.peg.1491"/>
<proteinExistence type="inferred from homology"/>
<keyword evidence="10" id="KW-1185">Reference proteome</keyword>
<evidence type="ECO:0000256" key="3">
    <source>
        <dbReference type="ARBA" id="ARBA00022475"/>
    </source>
</evidence>
<dbReference type="OrthoDB" id="9805239at2"/>
<accession>A0A0D1Y2X7</accession>
<dbReference type="SUPFAM" id="SSF103481">
    <property type="entry name" value="Multidrug resistance efflux transporter EmrE"/>
    <property type="match status" value="2"/>
</dbReference>
<feature type="transmembrane region" description="Helical" evidence="7">
    <location>
        <begin position="105"/>
        <end position="122"/>
    </location>
</feature>
<feature type="transmembrane region" description="Helical" evidence="7">
    <location>
        <begin position="253"/>
        <end position="271"/>
    </location>
</feature>
<dbReference type="Proteomes" id="UP000037269">
    <property type="component" value="Unassembled WGS sequence"/>
</dbReference>
<dbReference type="InterPro" id="IPR037185">
    <property type="entry name" value="EmrE-like"/>
</dbReference>
<dbReference type="InterPro" id="IPR050638">
    <property type="entry name" value="AA-Vitamin_Transporters"/>
</dbReference>
<organism evidence="9 10">
    <name type="scientific">Aneurinibacillus migulanus</name>
    <name type="common">Bacillus migulanus</name>
    <dbReference type="NCBI Taxonomy" id="47500"/>
    <lineage>
        <taxon>Bacteria</taxon>
        <taxon>Bacillati</taxon>
        <taxon>Bacillota</taxon>
        <taxon>Bacilli</taxon>
        <taxon>Bacillales</taxon>
        <taxon>Paenibacillaceae</taxon>
        <taxon>Aneurinibacillus group</taxon>
        <taxon>Aneurinibacillus</taxon>
    </lineage>
</organism>
<evidence type="ECO:0000256" key="1">
    <source>
        <dbReference type="ARBA" id="ARBA00004651"/>
    </source>
</evidence>
<feature type="transmembrane region" description="Helical" evidence="7">
    <location>
        <begin position="220"/>
        <end position="241"/>
    </location>
</feature>
<dbReference type="AlphaFoldDB" id="A0A0D1Y2X7"/>
<protein>
    <submittedName>
        <fullName evidence="9">Transporter</fullName>
    </submittedName>
</protein>
<name>A0A0D1Y2X7_ANEMI</name>
<dbReference type="GO" id="GO:0005886">
    <property type="term" value="C:plasma membrane"/>
    <property type="evidence" value="ECO:0007669"/>
    <property type="project" value="UniProtKB-SubCell"/>
</dbReference>
<evidence type="ECO:0000313" key="10">
    <source>
        <dbReference type="Proteomes" id="UP000037269"/>
    </source>
</evidence>